<keyword evidence="3" id="KW-0804">Transcription</keyword>
<protein>
    <submittedName>
        <fullName evidence="5">Transcriptional regulator, ArsR family</fullName>
    </submittedName>
</protein>
<dbReference type="AlphaFoldDB" id="A0A3B0RTS3"/>
<name>A0A3B0RTS3_9ZZZZ</name>
<dbReference type="InterPro" id="IPR036388">
    <property type="entry name" value="WH-like_DNA-bd_sf"/>
</dbReference>
<dbReference type="SMART" id="SM00418">
    <property type="entry name" value="HTH_ARSR"/>
    <property type="match status" value="1"/>
</dbReference>
<evidence type="ECO:0000256" key="1">
    <source>
        <dbReference type="ARBA" id="ARBA00023015"/>
    </source>
</evidence>
<dbReference type="EMBL" id="UOEC01000015">
    <property type="protein sequence ID" value="VAV86875.1"/>
    <property type="molecule type" value="Genomic_DNA"/>
</dbReference>
<evidence type="ECO:0000256" key="3">
    <source>
        <dbReference type="ARBA" id="ARBA00023163"/>
    </source>
</evidence>
<sequence>MVAITPTSLKFEMSGQNAGESKIIERARTASSQLKAMAHESRLAILFHLYNGPKSVSQLEGLLAMRQPAVSQQLARLRSDQMVATERRGKQIYYSISSEHAFVIVELLHRLYGGQLEQEVLPRVG</sequence>
<evidence type="ECO:0000256" key="2">
    <source>
        <dbReference type="ARBA" id="ARBA00023125"/>
    </source>
</evidence>
<feature type="domain" description="HTH arsR-type" evidence="4">
    <location>
        <begin position="24"/>
        <end position="116"/>
    </location>
</feature>
<dbReference type="PANTHER" id="PTHR43132">
    <property type="entry name" value="ARSENICAL RESISTANCE OPERON REPRESSOR ARSR-RELATED"/>
    <property type="match status" value="1"/>
</dbReference>
<dbReference type="Gene3D" id="1.10.10.10">
    <property type="entry name" value="Winged helix-like DNA-binding domain superfamily/Winged helix DNA-binding domain"/>
    <property type="match status" value="1"/>
</dbReference>
<dbReference type="PANTHER" id="PTHR43132:SF2">
    <property type="entry name" value="ARSENICAL RESISTANCE OPERON REPRESSOR ARSR-RELATED"/>
    <property type="match status" value="1"/>
</dbReference>
<evidence type="ECO:0000313" key="5">
    <source>
        <dbReference type="EMBL" id="VAV86875.1"/>
    </source>
</evidence>
<dbReference type="NCBIfam" id="NF033788">
    <property type="entry name" value="HTH_metalloreg"/>
    <property type="match status" value="1"/>
</dbReference>
<dbReference type="InterPro" id="IPR036390">
    <property type="entry name" value="WH_DNA-bd_sf"/>
</dbReference>
<keyword evidence="2" id="KW-0238">DNA-binding</keyword>
<gene>
    <name evidence="5" type="ORF">MNBD_ALPHA08-1877</name>
</gene>
<dbReference type="InterPro" id="IPR001845">
    <property type="entry name" value="HTH_ArsR_DNA-bd_dom"/>
</dbReference>
<dbReference type="GO" id="GO:0003700">
    <property type="term" value="F:DNA-binding transcription factor activity"/>
    <property type="evidence" value="ECO:0007669"/>
    <property type="project" value="InterPro"/>
</dbReference>
<proteinExistence type="predicted"/>
<evidence type="ECO:0000259" key="4">
    <source>
        <dbReference type="PROSITE" id="PS50987"/>
    </source>
</evidence>
<reference evidence="5" key="1">
    <citation type="submission" date="2018-06" db="EMBL/GenBank/DDBJ databases">
        <authorList>
            <person name="Zhirakovskaya E."/>
        </authorList>
    </citation>
    <scope>NUCLEOTIDE SEQUENCE</scope>
</reference>
<dbReference type="SUPFAM" id="SSF46785">
    <property type="entry name" value="Winged helix' DNA-binding domain"/>
    <property type="match status" value="1"/>
</dbReference>
<organism evidence="5">
    <name type="scientific">hydrothermal vent metagenome</name>
    <dbReference type="NCBI Taxonomy" id="652676"/>
    <lineage>
        <taxon>unclassified sequences</taxon>
        <taxon>metagenomes</taxon>
        <taxon>ecological metagenomes</taxon>
    </lineage>
</organism>
<dbReference type="PRINTS" id="PR00778">
    <property type="entry name" value="HTHARSR"/>
</dbReference>
<dbReference type="InterPro" id="IPR051011">
    <property type="entry name" value="Metal_resp_trans_reg"/>
</dbReference>
<accession>A0A3B0RTS3</accession>
<keyword evidence="1" id="KW-0805">Transcription regulation</keyword>
<dbReference type="Pfam" id="PF01022">
    <property type="entry name" value="HTH_5"/>
    <property type="match status" value="1"/>
</dbReference>
<dbReference type="PROSITE" id="PS50987">
    <property type="entry name" value="HTH_ARSR_2"/>
    <property type="match status" value="1"/>
</dbReference>
<dbReference type="CDD" id="cd00090">
    <property type="entry name" value="HTH_ARSR"/>
    <property type="match status" value="1"/>
</dbReference>
<dbReference type="GO" id="GO:0003677">
    <property type="term" value="F:DNA binding"/>
    <property type="evidence" value="ECO:0007669"/>
    <property type="project" value="UniProtKB-KW"/>
</dbReference>
<dbReference type="InterPro" id="IPR011991">
    <property type="entry name" value="ArsR-like_HTH"/>
</dbReference>